<proteinExistence type="predicted"/>
<reference evidence="1 2" key="1">
    <citation type="submission" date="2016-10" db="EMBL/GenBank/DDBJ databases">
        <authorList>
            <person name="de Groot N.N."/>
        </authorList>
    </citation>
    <scope>NUCLEOTIDE SEQUENCE [LARGE SCALE GENOMIC DNA]</scope>
    <source>
        <strain evidence="2">DSM 938 / 37b4</strain>
    </source>
</reference>
<gene>
    <name evidence="1" type="ORF">SAMN04244550_00428</name>
</gene>
<name>A0A1G7CZ49_RHOCA</name>
<evidence type="ECO:0000313" key="1">
    <source>
        <dbReference type="EMBL" id="SDE44598.1"/>
    </source>
</evidence>
<dbReference type="EMBL" id="FNAY01000001">
    <property type="protein sequence ID" value="SDE44598.1"/>
    <property type="molecule type" value="Genomic_DNA"/>
</dbReference>
<protein>
    <submittedName>
        <fullName evidence="1">Uncharacterized protein</fullName>
    </submittedName>
</protein>
<accession>A0A1G7CZ49</accession>
<organism evidence="1 2">
    <name type="scientific">Rhodobacter capsulatus</name>
    <name type="common">Rhodopseudomonas capsulata</name>
    <dbReference type="NCBI Taxonomy" id="1061"/>
    <lineage>
        <taxon>Bacteria</taxon>
        <taxon>Pseudomonadati</taxon>
        <taxon>Pseudomonadota</taxon>
        <taxon>Alphaproteobacteria</taxon>
        <taxon>Rhodobacterales</taxon>
        <taxon>Rhodobacter group</taxon>
        <taxon>Rhodobacter</taxon>
    </lineage>
</organism>
<sequence length="77" mass="8237">MASRPRFASTVEKMRAIRATCAAAPAGLAKTTAERHIQAAEAAQRRGWEGECNRRLDSAAHALARAAQCSSGPSWSR</sequence>
<dbReference type="RefSeq" id="WP_074552605.1">
    <property type="nucleotide sequence ID" value="NZ_CP061202.1"/>
</dbReference>
<dbReference type="Proteomes" id="UP000183812">
    <property type="component" value="Unassembled WGS sequence"/>
</dbReference>
<evidence type="ECO:0000313" key="2">
    <source>
        <dbReference type="Proteomes" id="UP000183812"/>
    </source>
</evidence>
<dbReference type="AlphaFoldDB" id="A0A1G7CZ49"/>